<proteinExistence type="predicted"/>
<gene>
    <name evidence="2" type="ORF">LENED_006443</name>
</gene>
<reference evidence="2 3" key="1">
    <citation type="submission" date="2016-08" db="EMBL/GenBank/DDBJ databases">
        <authorList>
            <consortium name="Lentinula edodes genome sequencing consortium"/>
            <person name="Sakamoto Y."/>
            <person name="Nakade K."/>
            <person name="Sato S."/>
            <person name="Yoshida Y."/>
            <person name="Miyazaki K."/>
            <person name="Natsume S."/>
            <person name="Konno N."/>
        </authorList>
    </citation>
    <scope>NUCLEOTIDE SEQUENCE [LARGE SCALE GENOMIC DNA]</scope>
    <source>
        <strain evidence="2 3">NBRC 111202</strain>
    </source>
</reference>
<protein>
    <submittedName>
        <fullName evidence="2">Uncharacterized protein</fullName>
    </submittedName>
</protein>
<evidence type="ECO:0000313" key="2">
    <source>
        <dbReference type="EMBL" id="GAW04638.1"/>
    </source>
</evidence>
<feature type="compositionally biased region" description="Polar residues" evidence="1">
    <location>
        <begin position="195"/>
        <end position="210"/>
    </location>
</feature>
<dbReference type="Proteomes" id="UP000188533">
    <property type="component" value="Unassembled WGS sequence"/>
</dbReference>
<accession>A0A1Q3EBQ5</accession>
<feature type="region of interest" description="Disordered" evidence="1">
    <location>
        <begin position="38"/>
        <end position="63"/>
    </location>
</feature>
<keyword evidence="3" id="KW-1185">Reference proteome</keyword>
<sequence>MPVILEEVGFKVTEREFDEVEVSVDFVAFFLRNQTSKASASSSLPMNHHNYDNASTNLSPNPDPDSIHLSWKAKAAAQKTAEQRRSVAGVQRPPSYASWVGRGKEKAKMSLNEELPPRKGTATPPMRTASHEIVHRGDSTTTTTTATATTAAAAAADSSSHSATPTCTPNSNTTSSTSSPSSSSSSSPSTTTTTITFSKLTPHHTTSTIPKTARFDFAANQSRVGGVGEQGWEDQGDDCQSVDDEQEEHGPTLSSSSSLSLPLPPTPSSKSPNAP</sequence>
<feature type="compositionally biased region" description="Basic and acidic residues" evidence="1">
    <location>
        <begin position="129"/>
        <end position="138"/>
    </location>
</feature>
<feature type="compositionally biased region" description="Low complexity" evidence="1">
    <location>
        <begin position="139"/>
        <end position="194"/>
    </location>
</feature>
<evidence type="ECO:0000313" key="3">
    <source>
        <dbReference type="Proteomes" id="UP000188533"/>
    </source>
</evidence>
<feature type="compositionally biased region" description="Low complexity" evidence="1">
    <location>
        <begin position="251"/>
        <end position="261"/>
    </location>
</feature>
<dbReference type="AlphaFoldDB" id="A0A1Q3EBQ5"/>
<feature type="compositionally biased region" description="Acidic residues" evidence="1">
    <location>
        <begin position="231"/>
        <end position="247"/>
    </location>
</feature>
<organism evidence="2 3">
    <name type="scientific">Lentinula edodes</name>
    <name type="common">Shiitake mushroom</name>
    <name type="synonym">Lentinus edodes</name>
    <dbReference type="NCBI Taxonomy" id="5353"/>
    <lineage>
        <taxon>Eukaryota</taxon>
        <taxon>Fungi</taxon>
        <taxon>Dikarya</taxon>
        <taxon>Basidiomycota</taxon>
        <taxon>Agaricomycotina</taxon>
        <taxon>Agaricomycetes</taxon>
        <taxon>Agaricomycetidae</taxon>
        <taxon>Agaricales</taxon>
        <taxon>Marasmiineae</taxon>
        <taxon>Omphalotaceae</taxon>
        <taxon>Lentinula</taxon>
    </lineage>
</organism>
<reference evidence="2 3" key="2">
    <citation type="submission" date="2017-02" db="EMBL/GenBank/DDBJ databases">
        <title>A genome survey and senescence transcriptome analysis in Lentinula edodes.</title>
        <authorList>
            <person name="Sakamoto Y."/>
            <person name="Nakade K."/>
            <person name="Sato S."/>
            <person name="Yoshida Y."/>
            <person name="Miyazaki K."/>
            <person name="Natsume S."/>
            <person name="Konno N."/>
        </authorList>
    </citation>
    <scope>NUCLEOTIDE SEQUENCE [LARGE SCALE GENOMIC DNA]</scope>
    <source>
        <strain evidence="2 3">NBRC 111202</strain>
    </source>
</reference>
<name>A0A1Q3EBQ5_LENED</name>
<dbReference type="EMBL" id="BDGU01000202">
    <property type="protein sequence ID" value="GAW04638.1"/>
    <property type="molecule type" value="Genomic_DNA"/>
</dbReference>
<evidence type="ECO:0000256" key="1">
    <source>
        <dbReference type="SAM" id="MobiDB-lite"/>
    </source>
</evidence>
<comment type="caution">
    <text evidence="2">The sequence shown here is derived from an EMBL/GenBank/DDBJ whole genome shotgun (WGS) entry which is preliminary data.</text>
</comment>
<feature type="region of interest" description="Disordered" evidence="1">
    <location>
        <begin position="80"/>
        <end position="275"/>
    </location>
</feature>